<gene>
    <name evidence="2" type="ORF">JTE90_013490</name>
</gene>
<keyword evidence="3" id="KW-1185">Reference proteome</keyword>
<dbReference type="EMBL" id="JAFNEN010000056">
    <property type="protein sequence ID" value="KAG8197364.1"/>
    <property type="molecule type" value="Genomic_DNA"/>
</dbReference>
<organism evidence="2 3">
    <name type="scientific">Oedothorax gibbosus</name>
    <dbReference type="NCBI Taxonomy" id="931172"/>
    <lineage>
        <taxon>Eukaryota</taxon>
        <taxon>Metazoa</taxon>
        <taxon>Ecdysozoa</taxon>
        <taxon>Arthropoda</taxon>
        <taxon>Chelicerata</taxon>
        <taxon>Arachnida</taxon>
        <taxon>Araneae</taxon>
        <taxon>Araneomorphae</taxon>
        <taxon>Entelegynae</taxon>
        <taxon>Araneoidea</taxon>
        <taxon>Linyphiidae</taxon>
        <taxon>Erigoninae</taxon>
        <taxon>Oedothorax</taxon>
    </lineage>
</organism>
<protein>
    <submittedName>
        <fullName evidence="2">Uncharacterized protein</fullName>
    </submittedName>
</protein>
<dbReference type="AlphaFoldDB" id="A0AAV6VN85"/>
<reference evidence="2 3" key="1">
    <citation type="journal article" date="2022" name="Nat. Ecol. Evol.">
        <title>A masculinizing supergene underlies an exaggerated male reproductive morph in a spider.</title>
        <authorList>
            <person name="Hendrickx F."/>
            <person name="De Corte Z."/>
            <person name="Sonet G."/>
            <person name="Van Belleghem S.M."/>
            <person name="Kostlbacher S."/>
            <person name="Vangestel C."/>
        </authorList>
    </citation>
    <scope>NUCLEOTIDE SEQUENCE [LARGE SCALE GENOMIC DNA]</scope>
    <source>
        <strain evidence="2">W744_W776</strain>
    </source>
</reference>
<evidence type="ECO:0000313" key="2">
    <source>
        <dbReference type="EMBL" id="KAG8197364.1"/>
    </source>
</evidence>
<comment type="caution">
    <text evidence="2">The sequence shown here is derived from an EMBL/GenBank/DDBJ whole genome shotgun (WGS) entry which is preliminary data.</text>
</comment>
<proteinExistence type="predicted"/>
<sequence length="107" mass="11965">MACFCGFIINLFNWCFKRPSSKPKVRQENAELLNDGTEETGTAHSPQLGEIPNCSDAPFSADTKEVPIPRDPILTEVEETIQTTIDILEAVEDLVEAVTHDFKSRRT</sequence>
<evidence type="ECO:0000313" key="3">
    <source>
        <dbReference type="Proteomes" id="UP000827092"/>
    </source>
</evidence>
<name>A0AAV6VN85_9ARAC</name>
<evidence type="ECO:0000256" key="1">
    <source>
        <dbReference type="SAM" id="MobiDB-lite"/>
    </source>
</evidence>
<accession>A0AAV6VN85</accession>
<dbReference type="Proteomes" id="UP000827092">
    <property type="component" value="Unassembled WGS sequence"/>
</dbReference>
<feature type="region of interest" description="Disordered" evidence="1">
    <location>
        <begin position="26"/>
        <end position="70"/>
    </location>
</feature>